<evidence type="ECO:0008006" key="3">
    <source>
        <dbReference type="Google" id="ProtNLM"/>
    </source>
</evidence>
<proteinExistence type="predicted"/>
<dbReference type="OrthoDB" id="82511at2157"/>
<name>A0A1H7I9C2_9EURY</name>
<dbReference type="Proteomes" id="UP000199506">
    <property type="component" value="Unassembled WGS sequence"/>
</dbReference>
<reference evidence="1 2" key="1">
    <citation type="submission" date="2016-10" db="EMBL/GenBank/DDBJ databases">
        <authorList>
            <person name="de Groot N.N."/>
        </authorList>
    </citation>
    <scope>NUCLEOTIDE SEQUENCE [LARGE SCALE GENOMIC DNA]</scope>
    <source>
        <strain evidence="1 2">DSM 11978</strain>
    </source>
</reference>
<evidence type="ECO:0000313" key="1">
    <source>
        <dbReference type="EMBL" id="SEK59028.1"/>
    </source>
</evidence>
<protein>
    <recommendedName>
        <fullName evidence="3">Phage protein, HK97 gp10 family</fullName>
    </recommendedName>
</protein>
<organism evidence="1 2">
    <name type="scientific">Methanobrevibacter gottschalkii</name>
    <dbReference type="NCBI Taxonomy" id="190974"/>
    <lineage>
        <taxon>Archaea</taxon>
        <taxon>Methanobacteriati</taxon>
        <taxon>Methanobacteriota</taxon>
        <taxon>Methanomada group</taxon>
        <taxon>Methanobacteria</taxon>
        <taxon>Methanobacteriales</taxon>
        <taxon>Methanobacteriaceae</taxon>
        <taxon>Methanobrevibacter</taxon>
    </lineage>
</organism>
<dbReference type="AlphaFoldDB" id="A0A1H7I9C2"/>
<dbReference type="RefSeq" id="WP_091699032.1">
    <property type="nucleotide sequence ID" value="NZ_FOAK01000003.1"/>
</dbReference>
<dbReference type="STRING" id="190974.SAMN05216439_1177"/>
<evidence type="ECO:0000313" key="2">
    <source>
        <dbReference type="Proteomes" id="UP000199506"/>
    </source>
</evidence>
<sequence length="142" mass="16245">MVTIHIKVESNIHLTENAVEFKKKLLDQLSENTKNILEKNTPRKTSRGANNYKITKSDDKHEVTNDAFWLPLVNDGTGVYGIRRAVIRPKKAKVLHFTWRGKEWFLKYVKGQKPQKFVERSIPEILSSAESAVAIAKKGTLE</sequence>
<gene>
    <name evidence="1" type="ORF">SAMN05216439_1177</name>
</gene>
<dbReference type="EMBL" id="FOAK01000003">
    <property type="protein sequence ID" value="SEK59028.1"/>
    <property type="molecule type" value="Genomic_DNA"/>
</dbReference>
<accession>A0A1H7I9C2</accession>